<dbReference type="EMBL" id="CM000652">
    <property type="protein sequence ID" value="EED87951.1"/>
    <property type="molecule type" value="Genomic_DNA"/>
</dbReference>
<feature type="region of interest" description="Disordered" evidence="1">
    <location>
        <begin position="329"/>
        <end position="349"/>
    </location>
</feature>
<dbReference type="Proteomes" id="UP000001449">
    <property type="component" value="Chromosome 20"/>
</dbReference>
<keyword evidence="3" id="KW-1185">Reference proteome</keyword>
<dbReference type="HOGENOM" id="CLU_283072_0_0_1"/>
<accession>B8CES1</accession>
<feature type="compositionally biased region" description="Polar residues" evidence="1">
    <location>
        <begin position="373"/>
        <end position="390"/>
    </location>
</feature>
<gene>
    <name evidence="2" type="ORF">THAPSDRAFT_25622</name>
</gene>
<feature type="compositionally biased region" description="Polar residues" evidence="1">
    <location>
        <begin position="596"/>
        <end position="609"/>
    </location>
</feature>
<dbReference type="InParanoid" id="B8CES1"/>
<feature type="compositionally biased region" description="Low complexity" evidence="1">
    <location>
        <begin position="329"/>
        <end position="340"/>
    </location>
</feature>
<dbReference type="KEGG" id="tps:THAPSDRAFT_25622"/>
<name>B8CES1_THAPS</name>
<feature type="region of interest" description="Disordered" evidence="1">
    <location>
        <begin position="371"/>
        <end position="414"/>
    </location>
</feature>
<dbReference type="eggNOG" id="ENOG502S5B1">
    <property type="taxonomic scope" value="Eukaryota"/>
</dbReference>
<dbReference type="OMA" id="PYAYPRS"/>
<proteinExistence type="predicted"/>
<feature type="compositionally biased region" description="Low complexity" evidence="1">
    <location>
        <begin position="651"/>
        <end position="661"/>
    </location>
</feature>
<dbReference type="GeneID" id="7443359"/>
<feature type="region of interest" description="Disordered" evidence="1">
    <location>
        <begin position="1"/>
        <end position="50"/>
    </location>
</feature>
<evidence type="ECO:0000313" key="2">
    <source>
        <dbReference type="EMBL" id="EED87951.1"/>
    </source>
</evidence>
<dbReference type="RefSeq" id="XP_002294591.1">
    <property type="nucleotide sequence ID" value="XM_002294555.1"/>
</dbReference>
<organism evidence="2 3">
    <name type="scientific">Thalassiosira pseudonana</name>
    <name type="common">Marine diatom</name>
    <name type="synonym">Cyclotella nana</name>
    <dbReference type="NCBI Taxonomy" id="35128"/>
    <lineage>
        <taxon>Eukaryota</taxon>
        <taxon>Sar</taxon>
        <taxon>Stramenopiles</taxon>
        <taxon>Ochrophyta</taxon>
        <taxon>Bacillariophyta</taxon>
        <taxon>Coscinodiscophyceae</taxon>
        <taxon>Thalassiosirophycidae</taxon>
        <taxon>Thalassiosirales</taxon>
        <taxon>Thalassiosiraceae</taxon>
        <taxon>Thalassiosira</taxon>
    </lineage>
</organism>
<feature type="compositionally biased region" description="Low complexity" evidence="1">
    <location>
        <begin position="142"/>
        <end position="179"/>
    </location>
</feature>
<feature type="compositionally biased region" description="Low complexity" evidence="1">
    <location>
        <begin position="32"/>
        <end position="43"/>
    </location>
</feature>
<sequence length="1102" mass="120323">MSVEGGFHRRASSNKRSIALAKGRMSPADDLASTSCSNSNSSDADNDDVTNIKRYDGKMIVTTMNGGSTVDAVGSGEVERLNKTNITARQQWRRSDMRISTGAEENTSNVNMPPMQSNLLTNTNLSKHNRAVNSAFTKRISKQQSTTTTTTTRTSFSSSTKTKTPSSQRQQSAITNTTTTGTTITPLHYIPYVHGGYAAAAPLFVTTPAFASVLKKLLPGAYDELSCLLRQVGLVKTNVANGMGAGQLQLQQQQHYRQGQHSEFLAPTHPQTQSTLETKTTTTTTLSLPDPVKIMKWAENNPVVSAFGIWCSDSGRRTVKFMQVVTTAAAGDDAETASSENGVDENDIDDISLDDSVALNELNIVETVPDSVSKGQIQTEGSRQYSSLQQPLHPLASIHSKPKRRKQPEPIDEDISNINYCNEVEIKSHTKPALEWDVFLDPKLVRQVDAAMSVVDNLEHSLRKARIKRQRRLASKLKSSSIEEEEGDDDDEDYDLLQSHTAAQVEVDRLVSQLMKRTIIAHGSMSQLVLEAMGVAPDYNYNTVVKSSRKGEANLSTPTGKYKRVSLRAGGRELSLNISQTWDVEDEQRDFESLLNPTTARDGNATKKNGSSSSSSGGSKGMFMDTWIAIFSQSLSLLVKSSAGIGDSKKSSPSSSSSKVSRGSNHEQKILLSTRPAQIGQRSGLSGFLEKMFFLRKDSSFPRPDTTVVGGGDDDDVDTREECNAVEDDVFIEESPSNDSELLTNDDMFSPTAAATSSFGGLCGISLCLGLGSTPSFPRDLHASHKMARDIKRISNILGEPLRLVLDLKSRRVPARVWSRLIDNMRSRGLIVEGIGSFDMDELRVIGKECSCPVTPILFFHSVGDLQRACHANEVKKGDTVYFNGGSLMWKPSSLMEAAERGCCGCIDTTGTDDGGDGAEGYSDVLLNRSQKFGGGNYSFQPYAYPRSSLSDWERVMCKSTIEDYQRHFNLKIGVYVQEFSISAEALDALSNFVNKHGALYDQGLAFGGINGMAVKNIDGDGYWNQASIAALRYCARSWDFSARPSKEMTPLKPEDHHIVQKAIQAGAWGQVGTIYEVMDEQAGALTVPAHREHCNLVNSGF</sequence>
<dbReference type="AlphaFoldDB" id="B8CES1"/>
<dbReference type="PaxDb" id="35128-Thaps25622"/>
<feature type="region of interest" description="Disordered" evidence="1">
    <location>
        <begin position="135"/>
        <end position="179"/>
    </location>
</feature>
<reference evidence="2 3" key="2">
    <citation type="journal article" date="2008" name="Nature">
        <title>The Phaeodactylum genome reveals the evolutionary history of diatom genomes.</title>
        <authorList>
            <person name="Bowler C."/>
            <person name="Allen A.E."/>
            <person name="Badger J.H."/>
            <person name="Grimwood J."/>
            <person name="Jabbari K."/>
            <person name="Kuo A."/>
            <person name="Maheswari U."/>
            <person name="Martens C."/>
            <person name="Maumus F."/>
            <person name="Otillar R.P."/>
            <person name="Rayko E."/>
            <person name="Salamov A."/>
            <person name="Vandepoele K."/>
            <person name="Beszteri B."/>
            <person name="Gruber A."/>
            <person name="Heijde M."/>
            <person name="Katinka M."/>
            <person name="Mock T."/>
            <person name="Valentin K."/>
            <person name="Verret F."/>
            <person name="Berges J.A."/>
            <person name="Brownlee C."/>
            <person name="Cadoret J.P."/>
            <person name="Chiovitti A."/>
            <person name="Choi C.J."/>
            <person name="Coesel S."/>
            <person name="De Martino A."/>
            <person name="Detter J.C."/>
            <person name="Durkin C."/>
            <person name="Falciatore A."/>
            <person name="Fournet J."/>
            <person name="Haruta M."/>
            <person name="Huysman M.J."/>
            <person name="Jenkins B.D."/>
            <person name="Jiroutova K."/>
            <person name="Jorgensen R.E."/>
            <person name="Joubert Y."/>
            <person name="Kaplan A."/>
            <person name="Kroger N."/>
            <person name="Kroth P.G."/>
            <person name="La Roche J."/>
            <person name="Lindquist E."/>
            <person name="Lommer M."/>
            <person name="Martin-Jezequel V."/>
            <person name="Lopez P.J."/>
            <person name="Lucas S."/>
            <person name="Mangogna M."/>
            <person name="McGinnis K."/>
            <person name="Medlin L.K."/>
            <person name="Montsant A."/>
            <person name="Oudot-Le Secq M.P."/>
            <person name="Napoli C."/>
            <person name="Obornik M."/>
            <person name="Parker M.S."/>
            <person name="Petit J.L."/>
            <person name="Porcel B.M."/>
            <person name="Poulsen N."/>
            <person name="Robison M."/>
            <person name="Rychlewski L."/>
            <person name="Rynearson T.A."/>
            <person name="Schmutz J."/>
            <person name="Shapiro H."/>
            <person name="Siaut M."/>
            <person name="Stanley M."/>
            <person name="Sussman M.R."/>
            <person name="Taylor A.R."/>
            <person name="Vardi A."/>
            <person name="von Dassow P."/>
            <person name="Vyverman W."/>
            <person name="Willis A."/>
            <person name="Wyrwicz L.S."/>
            <person name="Rokhsar D.S."/>
            <person name="Weissenbach J."/>
            <person name="Armbrust E.V."/>
            <person name="Green B.R."/>
            <person name="Van de Peer Y."/>
            <person name="Grigoriev I.V."/>
        </authorList>
    </citation>
    <scope>NUCLEOTIDE SEQUENCE [LARGE SCALE GENOMIC DNA]</scope>
    <source>
        <strain evidence="2 3">CCMP1335</strain>
    </source>
</reference>
<reference evidence="2 3" key="1">
    <citation type="journal article" date="2004" name="Science">
        <title>The genome of the diatom Thalassiosira pseudonana: ecology, evolution, and metabolism.</title>
        <authorList>
            <person name="Armbrust E.V."/>
            <person name="Berges J.A."/>
            <person name="Bowler C."/>
            <person name="Green B.R."/>
            <person name="Martinez D."/>
            <person name="Putnam N.H."/>
            <person name="Zhou S."/>
            <person name="Allen A.E."/>
            <person name="Apt K.E."/>
            <person name="Bechner M."/>
            <person name="Brzezinski M.A."/>
            <person name="Chaal B.K."/>
            <person name="Chiovitti A."/>
            <person name="Davis A.K."/>
            <person name="Demarest M.S."/>
            <person name="Detter J.C."/>
            <person name="Glavina T."/>
            <person name="Goodstein D."/>
            <person name="Hadi M.Z."/>
            <person name="Hellsten U."/>
            <person name="Hildebrand M."/>
            <person name="Jenkins B.D."/>
            <person name="Jurka J."/>
            <person name="Kapitonov V.V."/>
            <person name="Kroger N."/>
            <person name="Lau W.W."/>
            <person name="Lane T.W."/>
            <person name="Larimer F.W."/>
            <person name="Lippmeier J.C."/>
            <person name="Lucas S."/>
            <person name="Medina M."/>
            <person name="Montsant A."/>
            <person name="Obornik M."/>
            <person name="Parker M.S."/>
            <person name="Palenik B."/>
            <person name="Pazour G.J."/>
            <person name="Richardson P.M."/>
            <person name="Rynearson T.A."/>
            <person name="Saito M.A."/>
            <person name="Schwartz D.C."/>
            <person name="Thamatrakoln K."/>
            <person name="Valentin K."/>
            <person name="Vardi A."/>
            <person name="Wilkerson F.P."/>
            <person name="Rokhsar D.S."/>
        </authorList>
    </citation>
    <scope>NUCLEOTIDE SEQUENCE [LARGE SCALE GENOMIC DNA]</scope>
    <source>
        <strain evidence="2 3">CCMP1335</strain>
    </source>
</reference>
<feature type="region of interest" description="Disordered" evidence="1">
    <location>
        <begin position="596"/>
        <end position="618"/>
    </location>
</feature>
<evidence type="ECO:0000256" key="1">
    <source>
        <dbReference type="SAM" id="MobiDB-lite"/>
    </source>
</evidence>
<evidence type="ECO:0000313" key="3">
    <source>
        <dbReference type="Proteomes" id="UP000001449"/>
    </source>
</evidence>
<feature type="region of interest" description="Disordered" evidence="1">
    <location>
        <begin position="644"/>
        <end position="674"/>
    </location>
</feature>
<protein>
    <submittedName>
        <fullName evidence="2">Uncharacterized protein</fullName>
    </submittedName>
</protein>